<sequence length="56" mass="6222">MEIDTLLQQIDIGEDQEYEFKSAEGGLPKDIWETLSAFANTDGGYIILGVSEKNLD</sequence>
<accession>A0A402D859</accession>
<dbReference type="Gene3D" id="3.30.950.30">
    <property type="entry name" value="Schlafen, AAA domain"/>
    <property type="match status" value="1"/>
</dbReference>
<gene>
    <name evidence="2" type="ORF">MiAbB_00309</name>
</gene>
<dbReference type="InterPro" id="IPR038461">
    <property type="entry name" value="Schlafen_AlbA_2_dom_sf"/>
</dbReference>
<dbReference type="InterPro" id="IPR007421">
    <property type="entry name" value="Schlafen_AlbA_2_dom"/>
</dbReference>
<reference evidence="3" key="1">
    <citation type="submission" date="2018-12" db="EMBL/GenBank/DDBJ databases">
        <title>Genome sequence of Microcystis aeruginosa NIES-4285.</title>
        <authorList>
            <person name="Tanabe Y."/>
        </authorList>
    </citation>
    <scope>NUCLEOTIDE SEQUENCE [LARGE SCALE GENOMIC DNA]</scope>
    <source>
        <strain evidence="3">NIES-4285</strain>
    </source>
</reference>
<evidence type="ECO:0000313" key="2">
    <source>
        <dbReference type="EMBL" id="GCE58403.1"/>
    </source>
</evidence>
<feature type="domain" description="Schlafen AlbA-2" evidence="1">
    <location>
        <begin position="14"/>
        <end position="53"/>
    </location>
</feature>
<comment type="caution">
    <text evidence="2">The sequence shown here is derived from an EMBL/GenBank/DDBJ whole genome shotgun (WGS) entry which is preliminary data.</text>
</comment>
<evidence type="ECO:0000259" key="1">
    <source>
        <dbReference type="Pfam" id="PF04326"/>
    </source>
</evidence>
<protein>
    <recommendedName>
        <fullName evidence="1">Schlafen AlbA-2 domain-containing protein</fullName>
    </recommendedName>
</protein>
<dbReference type="Proteomes" id="UP000289660">
    <property type="component" value="Unassembled WGS sequence"/>
</dbReference>
<dbReference type="AlphaFoldDB" id="A0A402D859"/>
<proteinExistence type="predicted"/>
<name>A0A402D859_MICAE</name>
<dbReference type="RefSeq" id="WP_253845048.1">
    <property type="nucleotide sequence ID" value="NZ_BIFY01000003.1"/>
</dbReference>
<dbReference type="EMBL" id="BIFY01000003">
    <property type="protein sequence ID" value="GCE58403.1"/>
    <property type="molecule type" value="Genomic_DNA"/>
</dbReference>
<organism evidence="2 3">
    <name type="scientific">Microcystis aeruginosa NIES-4285</name>
    <dbReference type="NCBI Taxonomy" id="2497681"/>
    <lineage>
        <taxon>Bacteria</taxon>
        <taxon>Bacillati</taxon>
        <taxon>Cyanobacteriota</taxon>
        <taxon>Cyanophyceae</taxon>
        <taxon>Oscillatoriophycideae</taxon>
        <taxon>Chroococcales</taxon>
        <taxon>Microcystaceae</taxon>
        <taxon>Microcystis</taxon>
    </lineage>
</organism>
<evidence type="ECO:0000313" key="3">
    <source>
        <dbReference type="Proteomes" id="UP000289660"/>
    </source>
</evidence>
<dbReference type="Pfam" id="PF04326">
    <property type="entry name" value="SLFN_AlbA_2"/>
    <property type="match status" value="1"/>
</dbReference>